<proteinExistence type="predicted"/>
<accession>A0ABV6GXG7</accession>
<evidence type="ECO:0000313" key="3">
    <source>
        <dbReference type="EMBL" id="MFC0298322.1"/>
    </source>
</evidence>
<dbReference type="Proteomes" id="UP001589785">
    <property type="component" value="Unassembled WGS sequence"/>
</dbReference>
<comment type="caution">
    <text evidence="3">The sequence shown here is derived from an EMBL/GenBank/DDBJ whole genome shotgun (WGS) entry which is preliminary data.</text>
</comment>
<dbReference type="PROSITE" id="PS51352">
    <property type="entry name" value="THIOREDOXIN_2"/>
    <property type="match status" value="1"/>
</dbReference>
<gene>
    <name evidence="3" type="ORF">ACFFHQ_12970</name>
</gene>
<keyword evidence="1" id="KW-0472">Membrane</keyword>
<keyword evidence="1" id="KW-0812">Transmembrane</keyword>
<feature type="transmembrane region" description="Helical" evidence="1">
    <location>
        <begin position="6"/>
        <end position="25"/>
    </location>
</feature>
<dbReference type="InterPro" id="IPR013766">
    <property type="entry name" value="Thioredoxin_domain"/>
</dbReference>
<sequence>MLSNTLLFLVMILLLIQSYIIYSIIKLVRTFLSEIRTIKGIQFGSLQNGDKAPAFRALDYQGKKVVLKEILEQQKVLLLFISSTCPTCKRVVKELPNISNRANFKIMLINNDESNNDQLVLENINESIIYIKAAYLFNTYKVNSTPYVYLINQSEEIEISTGIKNPKELSLMLINEDFRATS</sequence>
<dbReference type="RefSeq" id="WP_066229904.1">
    <property type="nucleotide sequence ID" value="NZ_JBHLVN010000071.1"/>
</dbReference>
<keyword evidence="1" id="KW-1133">Transmembrane helix</keyword>
<dbReference type="InterPro" id="IPR012336">
    <property type="entry name" value="Thioredoxin-like_fold"/>
</dbReference>
<evidence type="ECO:0000259" key="2">
    <source>
        <dbReference type="PROSITE" id="PS51352"/>
    </source>
</evidence>
<dbReference type="SUPFAM" id="SSF52833">
    <property type="entry name" value="Thioredoxin-like"/>
    <property type="match status" value="1"/>
</dbReference>
<dbReference type="EMBL" id="JBHLVN010000071">
    <property type="protein sequence ID" value="MFC0298322.1"/>
    <property type="molecule type" value="Genomic_DNA"/>
</dbReference>
<dbReference type="Gene3D" id="3.40.30.10">
    <property type="entry name" value="Glutaredoxin"/>
    <property type="match status" value="1"/>
</dbReference>
<keyword evidence="4" id="KW-1185">Reference proteome</keyword>
<evidence type="ECO:0000256" key="1">
    <source>
        <dbReference type="SAM" id="Phobius"/>
    </source>
</evidence>
<evidence type="ECO:0000313" key="4">
    <source>
        <dbReference type="Proteomes" id="UP001589785"/>
    </source>
</evidence>
<dbReference type="Pfam" id="PF13098">
    <property type="entry name" value="Thioredoxin_2"/>
    <property type="match status" value="1"/>
</dbReference>
<organism evidence="3 4">
    <name type="scientific">Geobacillus jurassicus</name>
    <dbReference type="NCBI Taxonomy" id="235932"/>
    <lineage>
        <taxon>Bacteria</taxon>
        <taxon>Bacillati</taxon>
        <taxon>Bacillota</taxon>
        <taxon>Bacilli</taxon>
        <taxon>Bacillales</taxon>
        <taxon>Anoxybacillaceae</taxon>
        <taxon>Geobacillus</taxon>
    </lineage>
</organism>
<dbReference type="InterPro" id="IPR036249">
    <property type="entry name" value="Thioredoxin-like_sf"/>
</dbReference>
<name>A0ABV6GXG7_9BACL</name>
<feature type="domain" description="Thioredoxin" evidence="2">
    <location>
        <begin position="46"/>
        <end position="179"/>
    </location>
</feature>
<reference evidence="3 4" key="1">
    <citation type="submission" date="2024-09" db="EMBL/GenBank/DDBJ databases">
        <authorList>
            <person name="Sun Q."/>
            <person name="Mori K."/>
        </authorList>
    </citation>
    <scope>NUCLEOTIDE SEQUENCE [LARGE SCALE GENOMIC DNA]</scope>
    <source>
        <strain evidence="3 4">CCM 7224</strain>
    </source>
</reference>
<protein>
    <submittedName>
        <fullName evidence="3">TlpA family protein disulfide reductase</fullName>
    </submittedName>
</protein>